<reference evidence="1 2" key="1">
    <citation type="submission" date="2017-12" db="EMBL/GenBank/DDBJ databases">
        <title>Comparative genomics of Botrytis spp.</title>
        <authorList>
            <person name="Valero-Jimenez C.A."/>
            <person name="Tapia P."/>
            <person name="Veloso J."/>
            <person name="Silva-Moreno E."/>
            <person name="Staats M."/>
            <person name="Valdes J.H."/>
            <person name="Van Kan J.A.L."/>
        </authorList>
    </citation>
    <scope>NUCLEOTIDE SEQUENCE [LARGE SCALE GENOMIC DNA]</scope>
    <source>
        <strain evidence="1 2">MUCL2120</strain>
    </source>
</reference>
<accession>A0A4Z1HWZ7</accession>
<protein>
    <submittedName>
        <fullName evidence="1">Uncharacterized protein</fullName>
    </submittedName>
</protein>
<organism evidence="1 2">
    <name type="scientific">Botryotinia narcissicola</name>
    <dbReference type="NCBI Taxonomy" id="278944"/>
    <lineage>
        <taxon>Eukaryota</taxon>
        <taxon>Fungi</taxon>
        <taxon>Dikarya</taxon>
        <taxon>Ascomycota</taxon>
        <taxon>Pezizomycotina</taxon>
        <taxon>Leotiomycetes</taxon>
        <taxon>Helotiales</taxon>
        <taxon>Sclerotiniaceae</taxon>
        <taxon>Botryotinia</taxon>
    </lineage>
</organism>
<gene>
    <name evidence="1" type="ORF">BOTNAR_0348g00050</name>
</gene>
<keyword evidence="2" id="KW-1185">Reference proteome</keyword>
<dbReference type="EMBL" id="PQXJ01000348">
    <property type="protein sequence ID" value="TGO51682.1"/>
    <property type="molecule type" value="Genomic_DNA"/>
</dbReference>
<proteinExistence type="predicted"/>
<comment type="caution">
    <text evidence="1">The sequence shown here is derived from an EMBL/GenBank/DDBJ whole genome shotgun (WGS) entry which is preliminary data.</text>
</comment>
<name>A0A4Z1HWZ7_9HELO</name>
<evidence type="ECO:0000313" key="2">
    <source>
        <dbReference type="Proteomes" id="UP000297452"/>
    </source>
</evidence>
<dbReference type="AlphaFoldDB" id="A0A4Z1HWZ7"/>
<evidence type="ECO:0000313" key="1">
    <source>
        <dbReference type="EMBL" id="TGO51682.1"/>
    </source>
</evidence>
<dbReference type="Proteomes" id="UP000297452">
    <property type="component" value="Unassembled WGS sequence"/>
</dbReference>
<sequence>MVWVMGSDVFEERRLPERGKDDERDTIWEGGCVEWKSRERECVCLLKMVGVSNRKPDDDDDVILPSEVLFLISSITLRSEE</sequence>